<dbReference type="Proteomes" id="UP001240697">
    <property type="component" value="Chromosome"/>
</dbReference>
<evidence type="ECO:0000256" key="1">
    <source>
        <dbReference type="SAM" id="SignalP"/>
    </source>
</evidence>
<dbReference type="RefSeq" id="WP_283487936.1">
    <property type="nucleotide sequence ID" value="NZ_CP125947.1"/>
</dbReference>
<keyword evidence="1" id="KW-0732">Signal</keyword>
<name>A0ABY8SZU2_9BURK</name>
<accession>A0ABY8SZU2</accession>
<dbReference type="EMBL" id="CP125947">
    <property type="protein sequence ID" value="WHS66861.1"/>
    <property type="molecule type" value="Genomic_DNA"/>
</dbReference>
<keyword evidence="3" id="KW-1185">Reference proteome</keyword>
<sequence length="459" mass="51194">MKCAVTKTSLAMAVGLMLCASAHAKATVSEVEQLGKELTCVGAIKAGNKEGTIPEFTGKWLGAPPGVRHNPHSGEHPVDIYADEKPLFVITAANVEQYADKLSPGQKAMFQKYPKTMQIPVYKGHRDFRYSDAVCETIKKNALEAEVTENQMGLKGRMGSISFPFPKTGLEALWNTLLPTRAYTEESQADAVNVLSNGSIVYGRNESRYLSTFNDPAKMGKPMEDVTAYAFTRTQLPDREKGTVVIVAEPANYGTTKRLGWMYDPGTRRVRQLPDFGYDMPTPGTGGKLTTDSDRLFNGPPDRYDWKLLGKKELYIPANAYRVMQPNITYKDLLTPNHANPKYMRYELRRVWVIEGTLKPGYRHVYGKRVMYADEDTGQAVVGDMYDARGQLWQHAFINMYYSYDLNAWHAGASFYHDLNAGSYLGYALVNERPNGPILDRGGLTPSMYTPEAARNAGN</sequence>
<dbReference type="Pfam" id="PF07044">
    <property type="entry name" value="DUF1329"/>
    <property type="match status" value="1"/>
</dbReference>
<reference evidence="2 3" key="1">
    <citation type="submission" date="2023-05" db="EMBL/GenBank/DDBJ databases">
        <authorList>
            <person name="Yin Y."/>
            <person name="Lu Z."/>
        </authorList>
    </citation>
    <scope>NUCLEOTIDE SEQUENCE [LARGE SCALE GENOMIC DNA]</scope>
    <source>
        <strain evidence="2 3">ZM22</strain>
    </source>
</reference>
<dbReference type="Gene3D" id="2.50.20.10">
    <property type="entry name" value="Lipoprotein localisation LolA/LolB/LppX"/>
    <property type="match status" value="1"/>
</dbReference>
<feature type="chain" id="PRO_5047549344" evidence="1">
    <location>
        <begin position="25"/>
        <end position="459"/>
    </location>
</feature>
<gene>
    <name evidence="2" type="ORF">QMY55_06950</name>
</gene>
<proteinExistence type="predicted"/>
<evidence type="ECO:0000313" key="2">
    <source>
        <dbReference type="EMBL" id="WHS66861.1"/>
    </source>
</evidence>
<protein>
    <submittedName>
        <fullName evidence="2">DUF1329 domain-containing protein</fullName>
    </submittedName>
</protein>
<dbReference type="InterPro" id="IPR010752">
    <property type="entry name" value="DUF1329"/>
</dbReference>
<organism evidence="2 3">
    <name type="scientific">Comamonas resistens</name>
    <dbReference type="NCBI Taxonomy" id="3046670"/>
    <lineage>
        <taxon>Bacteria</taxon>
        <taxon>Pseudomonadati</taxon>
        <taxon>Pseudomonadota</taxon>
        <taxon>Betaproteobacteria</taxon>
        <taxon>Burkholderiales</taxon>
        <taxon>Comamonadaceae</taxon>
        <taxon>Comamonas</taxon>
    </lineage>
</organism>
<evidence type="ECO:0000313" key="3">
    <source>
        <dbReference type="Proteomes" id="UP001240697"/>
    </source>
</evidence>
<feature type="signal peptide" evidence="1">
    <location>
        <begin position="1"/>
        <end position="24"/>
    </location>
</feature>
<dbReference type="CDD" id="cd16329">
    <property type="entry name" value="LolA_like"/>
    <property type="match status" value="1"/>
</dbReference>